<evidence type="ECO:0000256" key="1">
    <source>
        <dbReference type="ARBA" id="ARBA00001946"/>
    </source>
</evidence>
<dbReference type="GO" id="GO:0008654">
    <property type="term" value="P:phospholipid biosynthetic process"/>
    <property type="evidence" value="ECO:0007669"/>
    <property type="project" value="UniProtKB-KW"/>
</dbReference>
<dbReference type="Pfam" id="PF19279">
    <property type="entry name" value="YegS_C"/>
    <property type="match status" value="1"/>
</dbReference>
<evidence type="ECO:0000256" key="7">
    <source>
        <dbReference type="ARBA" id="ARBA00022777"/>
    </source>
</evidence>
<evidence type="ECO:0000256" key="4">
    <source>
        <dbReference type="ARBA" id="ARBA00022679"/>
    </source>
</evidence>
<gene>
    <name evidence="14" type="ORF">AWM68_10835</name>
</gene>
<name>A0A165N509_9BACL</name>
<dbReference type="Proteomes" id="UP000076567">
    <property type="component" value="Unassembled WGS sequence"/>
</dbReference>
<dbReference type="AlphaFoldDB" id="A0A165N509"/>
<keyword evidence="7" id="KW-0418">Kinase</keyword>
<evidence type="ECO:0000256" key="12">
    <source>
        <dbReference type="ARBA" id="ARBA00023264"/>
    </source>
</evidence>
<keyword evidence="3" id="KW-0444">Lipid biosynthesis</keyword>
<dbReference type="Pfam" id="PF00781">
    <property type="entry name" value="DAGK_cat"/>
    <property type="match status" value="1"/>
</dbReference>
<evidence type="ECO:0000313" key="15">
    <source>
        <dbReference type="Proteomes" id="UP000076567"/>
    </source>
</evidence>
<dbReference type="RefSeq" id="WP_066243902.1">
    <property type="nucleotide sequence ID" value="NZ_LRFC01000037.1"/>
</dbReference>
<comment type="caution">
    <text evidence="14">The sequence shown here is derived from an EMBL/GenBank/DDBJ whole genome shotgun (WGS) entry which is preliminary data.</text>
</comment>
<keyword evidence="6" id="KW-0547">Nucleotide-binding</keyword>
<dbReference type="InterPro" id="IPR005218">
    <property type="entry name" value="Diacylglycerol/lipid_kinase"/>
</dbReference>
<dbReference type="Gene3D" id="2.60.200.40">
    <property type="match status" value="1"/>
</dbReference>
<evidence type="ECO:0000256" key="2">
    <source>
        <dbReference type="ARBA" id="ARBA00005983"/>
    </source>
</evidence>
<comment type="similarity">
    <text evidence="2">Belongs to the diacylglycerol/lipid kinase family.</text>
</comment>
<evidence type="ECO:0000256" key="6">
    <source>
        <dbReference type="ARBA" id="ARBA00022741"/>
    </source>
</evidence>
<dbReference type="NCBIfam" id="TIGR00147">
    <property type="entry name" value="YegS/Rv2252/BmrU family lipid kinase"/>
    <property type="match status" value="1"/>
</dbReference>
<reference evidence="15" key="1">
    <citation type="submission" date="2016-01" db="EMBL/GenBank/DDBJ databases">
        <title>Draft genome of Chromobacterium sp. F49.</title>
        <authorList>
            <person name="Hong K.W."/>
        </authorList>
    </citation>
    <scope>NUCLEOTIDE SEQUENCE [LARGE SCALE GENOMIC DNA]</scope>
    <source>
        <strain evidence="15">P7IIIA</strain>
    </source>
</reference>
<dbReference type="SUPFAM" id="SSF111331">
    <property type="entry name" value="NAD kinase/diacylglycerol kinase-like"/>
    <property type="match status" value="1"/>
</dbReference>
<protein>
    <recommendedName>
        <fullName evidence="13">DAGKc domain-containing protein</fullName>
    </recommendedName>
</protein>
<dbReference type="EMBL" id="LRFC01000037">
    <property type="protein sequence ID" value="KZE64628.1"/>
    <property type="molecule type" value="Genomic_DNA"/>
</dbReference>
<evidence type="ECO:0000256" key="9">
    <source>
        <dbReference type="ARBA" id="ARBA00022842"/>
    </source>
</evidence>
<comment type="cofactor">
    <cofactor evidence="1">
        <name>Mg(2+)</name>
        <dbReference type="ChEBI" id="CHEBI:18420"/>
    </cofactor>
</comment>
<dbReference type="InterPro" id="IPR050187">
    <property type="entry name" value="Lipid_Phosphate_FormReg"/>
</dbReference>
<dbReference type="GO" id="GO:0005524">
    <property type="term" value="F:ATP binding"/>
    <property type="evidence" value="ECO:0007669"/>
    <property type="project" value="UniProtKB-KW"/>
</dbReference>
<keyword evidence="12" id="KW-1208">Phospholipid metabolism</keyword>
<evidence type="ECO:0000256" key="8">
    <source>
        <dbReference type="ARBA" id="ARBA00022840"/>
    </source>
</evidence>
<keyword evidence="4" id="KW-0808">Transferase</keyword>
<accession>A0A165N509</accession>
<proteinExistence type="inferred from homology"/>
<keyword evidence="9" id="KW-0460">Magnesium</keyword>
<keyword evidence="11" id="KW-0594">Phospholipid biosynthesis</keyword>
<keyword evidence="8" id="KW-0067">ATP-binding</keyword>
<dbReference type="PANTHER" id="PTHR12358:SF106">
    <property type="entry name" value="LIPID KINASE YEGS"/>
    <property type="match status" value="1"/>
</dbReference>
<evidence type="ECO:0000313" key="14">
    <source>
        <dbReference type="EMBL" id="KZE64628.1"/>
    </source>
</evidence>
<dbReference type="GO" id="GO:0016301">
    <property type="term" value="F:kinase activity"/>
    <property type="evidence" value="ECO:0007669"/>
    <property type="project" value="UniProtKB-KW"/>
</dbReference>
<dbReference type="PANTHER" id="PTHR12358">
    <property type="entry name" value="SPHINGOSINE KINASE"/>
    <property type="match status" value="1"/>
</dbReference>
<dbReference type="Gene3D" id="3.40.50.10330">
    <property type="entry name" value="Probable inorganic polyphosphate/atp-NAD kinase, domain 1"/>
    <property type="match status" value="1"/>
</dbReference>
<evidence type="ECO:0000256" key="10">
    <source>
        <dbReference type="ARBA" id="ARBA00023098"/>
    </source>
</evidence>
<dbReference type="GO" id="GO:0005886">
    <property type="term" value="C:plasma membrane"/>
    <property type="evidence" value="ECO:0007669"/>
    <property type="project" value="TreeGrafter"/>
</dbReference>
<feature type="domain" description="DAGKc" evidence="13">
    <location>
        <begin position="1"/>
        <end position="132"/>
    </location>
</feature>
<dbReference type="InterPro" id="IPR045540">
    <property type="entry name" value="YegS/DAGK_C"/>
</dbReference>
<evidence type="ECO:0000256" key="3">
    <source>
        <dbReference type="ARBA" id="ARBA00022516"/>
    </source>
</evidence>
<organism evidence="14 15">
    <name type="scientific">Fictibacillus phosphorivorans</name>
    <dbReference type="NCBI Taxonomy" id="1221500"/>
    <lineage>
        <taxon>Bacteria</taxon>
        <taxon>Bacillati</taxon>
        <taxon>Bacillota</taxon>
        <taxon>Bacilli</taxon>
        <taxon>Bacillales</taxon>
        <taxon>Fictibacillaceae</taxon>
        <taxon>Fictibacillus</taxon>
    </lineage>
</organism>
<dbReference type="InterPro" id="IPR017438">
    <property type="entry name" value="ATP-NAD_kinase_N"/>
</dbReference>
<keyword evidence="10" id="KW-0443">Lipid metabolism</keyword>
<evidence type="ECO:0000256" key="11">
    <source>
        <dbReference type="ARBA" id="ARBA00023209"/>
    </source>
</evidence>
<dbReference type="SMART" id="SM00046">
    <property type="entry name" value="DAGKc"/>
    <property type="match status" value="1"/>
</dbReference>
<dbReference type="GO" id="GO:0046872">
    <property type="term" value="F:metal ion binding"/>
    <property type="evidence" value="ECO:0007669"/>
    <property type="project" value="UniProtKB-KW"/>
</dbReference>
<evidence type="ECO:0000256" key="5">
    <source>
        <dbReference type="ARBA" id="ARBA00022723"/>
    </source>
</evidence>
<keyword evidence="15" id="KW-1185">Reference proteome</keyword>
<dbReference type="OrthoDB" id="9786026at2"/>
<dbReference type="InterPro" id="IPR001206">
    <property type="entry name" value="Diacylglycerol_kinase_cat_dom"/>
</dbReference>
<keyword evidence="5" id="KW-0479">Metal-binding</keyword>
<dbReference type="InterPro" id="IPR016064">
    <property type="entry name" value="NAD/diacylglycerol_kinase_sf"/>
</dbReference>
<sequence>MKKYFFIINSNNAKAVRTFNSLKKAMDHEGIPYRTFYTEYSGHAIEIAKKITYINKDLIKAVIAVGGDGTIHEVFNGIKDHESIPLGFISGGSGNDIVRVLTKQIRGVKSQISYLKRNRLIKTDSGTMQLTGRSKKSHAFISAIGIGLDGEVAKYTNEAIYKKYLHKLKLGTLAYVVTLFKVLRFYKPGTIELKIDGREYVFHNVWLVAVGNMPYYGGGMKICPEAKYNDGVLDVCVVHSLSLLKLLLLFISVFWGGHVKVQGVSQMRGKEITVFTKQPVAIHADGEYKGTTPVEVVIQPASVAVKI</sequence>
<evidence type="ECO:0000259" key="13">
    <source>
        <dbReference type="PROSITE" id="PS50146"/>
    </source>
</evidence>
<dbReference type="PROSITE" id="PS50146">
    <property type="entry name" value="DAGK"/>
    <property type="match status" value="1"/>
</dbReference>